<accession>A0A5E4MWD2</accession>
<feature type="coiled-coil region" evidence="1">
    <location>
        <begin position="157"/>
        <end position="184"/>
    </location>
</feature>
<reference evidence="2 3" key="1">
    <citation type="submission" date="2019-08" db="EMBL/GenBank/DDBJ databases">
        <authorList>
            <person name="Alioto T."/>
            <person name="Alioto T."/>
            <person name="Gomez Garrido J."/>
        </authorList>
    </citation>
    <scope>NUCLEOTIDE SEQUENCE [LARGE SCALE GENOMIC DNA]</scope>
</reference>
<keyword evidence="1" id="KW-0175">Coiled coil</keyword>
<sequence>MNCNTSRKSNDLQAIKLHIQYPNRSDDELKKAEATMKNKYPHPNDIRQCLGSNLSEVVIGLIPKNVLWWLKFKSNGGLPPPYFGVSVDNVLRKHIVLSEVDVGEETTSPTAMAPEVNALITILLLRLYYWYLLWQMYQYYIPNTPGHGERFKGRAMADRENELNEELRLKINKLIDEKNHKMDDEILKIRTATDIEYEIEAAAILNDYEDEFIKTKLLIDNSIMDECKKRLKAEVVKMVRSMTKDHKTLMATKNRELNNEFRYRMKLARAELYEEFLKEKLEWECQRDKRKEALEEDNRRALLHLQASLEADWSEELTSLELWYETENRNLPIVEVIKDHALTSQFEVENYTTQVRSLDNRLSVVAIELAVYEKRLTHVLQGYIDLVDNGLSNYPDLQRIQLHQSKTLMVKLKQMLECKKQ</sequence>
<dbReference type="EMBL" id="CABPRJ010000993">
    <property type="protein sequence ID" value="VVC34374.1"/>
    <property type="molecule type" value="Genomic_DNA"/>
</dbReference>
<keyword evidence="3" id="KW-1185">Reference proteome</keyword>
<protein>
    <submittedName>
        <fullName evidence="2">Uncharacterized protein</fullName>
    </submittedName>
</protein>
<proteinExistence type="predicted"/>
<evidence type="ECO:0000313" key="2">
    <source>
        <dbReference type="EMBL" id="VVC34374.1"/>
    </source>
</evidence>
<organism evidence="2 3">
    <name type="scientific">Cinara cedri</name>
    <dbReference type="NCBI Taxonomy" id="506608"/>
    <lineage>
        <taxon>Eukaryota</taxon>
        <taxon>Metazoa</taxon>
        <taxon>Ecdysozoa</taxon>
        <taxon>Arthropoda</taxon>
        <taxon>Hexapoda</taxon>
        <taxon>Insecta</taxon>
        <taxon>Pterygota</taxon>
        <taxon>Neoptera</taxon>
        <taxon>Paraneoptera</taxon>
        <taxon>Hemiptera</taxon>
        <taxon>Sternorrhyncha</taxon>
        <taxon>Aphidomorpha</taxon>
        <taxon>Aphidoidea</taxon>
        <taxon>Aphididae</taxon>
        <taxon>Lachninae</taxon>
        <taxon>Cinara</taxon>
    </lineage>
</organism>
<evidence type="ECO:0000313" key="3">
    <source>
        <dbReference type="Proteomes" id="UP000325440"/>
    </source>
</evidence>
<gene>
    <name evidence="2" type="ORF">CINCED_3A011304</name>
</gene>
<dbReference type="Proteomes" id="UP000325440">
    <property type="component" value="Unassembled WGS sequence"/>
</dbReference>
<dbReference type="AlphaFoldDB" id="A0A5E4MWD2"/>
<evidence type="ECO:0000256" key="1">
    <source>
        <dbReference type="SAM" id="Coils"/>
    </source>
</evidence>
<name>A0A5E4MWD2_9HEMI</name>